<comment type="caution">
    <text evidence="2">The sequence shown here is derived from an EMBL/GenBank/DDBJ whole genome shotgun (WGS) entry which is preliminary data.</text>
</comment>
<dbReference type="PATRIC" id="fig|1227457.3.peg.2885"/>
<dbReference type="AlphaFoldDB" id="M0N395"/>
<accession>M0N395</accession>
<dbReference type="eggNOG" id="arCOG01870">
    <property type="taxonomic scope" value="Archaea"/>
</dbReference>
<proteinExistence type="predicted"/>
<feature type="region of interest" description="Disordered" evidence="1">
    <location>
        <begin position="109"/>
        <end position="130"/>
    </location>
</feature>
<reference evidence="2 3" key="1">
    <citation type="journal article" date="2014" name="PLoS Genet.">
        <title>Phylogenetically driven sequencing of extremely halophilic archaea reveals strategies for static and dynamic osmo-response.</title>
        <authorList>
            <person name="Becker E.A."/>
            <person name="Seitzer P.M."/>
            <person name="Tritt A."/>
            <person name="Larsen D."/>
            <person name="Krusor M."/>
            <person name="Yao A.I."/>
            <person name="Wu D."/>
            <person name="Madern D."/>
            <person name="Eisen J.A."/>
            <person name="Darling A.E."/>
            <person name="Facciotti M.T."/>
        </authorList>
    </citation>
    <scope>NUCLEOTIDE SEQUENCE [LARGE SCALE GENOMIC DNA]</scope>
    <source>
        <strain evidence="2 3">JCM 13552</strain>
    </source>
</reference>
<dbReference type="RefSeq" id="WP_007741706.1">
    <property type="nucleotide sequence ID" value="NZ_AOMF01000165.1"/>
</dbReference>
<keyword evidence="2" id="KW-0378">Hydrolase</keyword>
<organism evidence="2 3">
    <name type="scientific">Halococcus thailandensis JCM 13552</name>
    <dbReference type="NCBI Taxonomy" id="1227457"/>
    <lineage>
        <taxon>Archaea</taxon>
        <taxon>Methanobacteriati</taxon>
        <taxon>Methanobacteriota</taxon>
        <taxon>Stenosarchaea group</taxon>
        <taxon>Halobacteria</taxon>
        <taxon>Halobacteriales</taxon>
        <taxon>Halococcaceae</taxon>
        <taxon>Halococcus</taxon>
    </lineage>
</organism>
<evidence type="ECO:0000313" key="2">
    <source>
        <dbReference type="EMBL" id="EMA51574.1"/>
    </source>
</evidence>
<dbReference type="EMBL" id="AOMF01000165">
    <property type="protein sequence ID" value="EMA51574.1"/>
    <property type="molecule type" value="Genomic_DNA"/>
</dbReference>
<dbReference type="InterPro" id="IPR002808">
    <property type="entry name" value="AdoCbi_amidolase"/>
</dbReference>
<dbReference type="PANTHER" id="PTHR35336">
    <property type="entry name" value="ADENOSYLCOBINAMIDE AMIDOHYDROLASE"/>
    <property type="match status" value="1"/>
</dbReference>
<evidence type="ECO:0000313" key="3">
    <source>
        <dbReference type="Proteomes" id="UP000011680"/>
    </source>
</evidence>
<dbReference type="Proteomes" id="UP000011680">
    <property type="component" value="Unassembled WGS sequence"/>
</dbReference>
<feature type="compositionally biased region" description="Acidic residues" evidence="1">
    <location>
        <begin position="109"/>
        <end position="119"/>
    </location>
</feature>
<protein>
    <submittedName>
        <fullName evidence="2">Adenosylcobinamide amidohydrolase</fullName>
    </submittedName>
</protein>
<gene>
    <name evidence="2" type="ORF">C451_14955</name>
</gene>
<dbReference type="InterPro" id="IPR052209">
    <property type="entry name" value="CbiZ"/>
</dbReference>
<evidence type="ECO:0000256" key="1">
    <source>
        <dbReference type="SAM" id="MobiDB-lite"/>
    </source>
</evidence>
<sequence>MFEATTADGVFGLRTSDARWLSTGWGGGFSRTDTAYNVSVPEGWERTDLDTYVEERRERAGFGVPGPALLTGVELQHLRGARLDPVVAYATVGLSNPATLPVTSTEVIDEPVDESDSESADGPMDESPPVGTVNLIVATTRDLERATLASLLGTVVEAKTATLLPTTGFSGTTSDAVIVGSDATGESASFAGSSTAVGAAARACVRDAIRASFRSRYADREVPGSVADADHGVVTDRRADVFEL</sequence>
<name>M0N395_9EURY</name>
<dbReference type="STRING" id="1227457.C451_14955"/>
<dbReference type="Pfam" id="PF01955">
    <property type="entry name" value="CbiZ"/>
    <property type="match status" value="1"/>
</dbReference>
<dbReference type="PANTHER" id="PTHR35336:SF5">
    <property type="entry name" value="ADENOSYLCOBINAMIDE AMIDOHYDROLASE"/>
    <property type="match status" value="1"/>
</dbReference>
<keyword evidence="3" id="KW-1185">Reference proteome</keyword>
<dbReference type="OrthoDB" id="157452at2157"/>
<dbReference type="GO" id="GO:0016787">
    <property type="term" value="F:hydrolase activity"/>
    <property type="evidence" value="ECO:0007669"/>
    <property type="project" value="UniProtKB-KW"/>
</dbReference>